<name>A0ABS3NGT3_9GAMM</name>
<reference evidence="1 2" key="1">
    <citation type="submission" date="2021-03" db="EMBL/GenBank/DDBJ databases">
        <title>Oceanisphaera sp. nov., isolated from the intestine.</title>
        <authorList>
            <person name="Zhao L.-H."/>
            <person name="Shi L.-F."/>
        </authorList>
    </citation>
    <scope>NUCLEOTIDE SEQUENCE [LARGE SCALE GENOMIC DNA]</scope>
    <source>
        <strain evidence="1 2">DM8</strain>
    </source>
</reference>
<organism evidence="1 2">
    <name type="scientific">Oceanisphaera pacifica</name>
    <dbReference type="NCBI Taxonomy" id="2818389"/>
    <lineage>
        <taxon>Bacteria</taxon>
        <taxon>Pseudomonadati</taxon>
        <taxon>Pseudomonadota</taxon>
        <taxon>Gammaproteobacteria</taxon>
        <taxon>Aeromonadales</taxon>
        <taxon>Aeromonadaceae</taxon>
        <taxon>Oceanisphaera</taxon>
    </lineage>
</organism>
<gene>
    <name evidence="1" type="ORF">J3U76_09195</name>
</gene>
<evidence type="ECO:0008006" key="3">
    <source>
        <dbReference type="Google" id="ProtNLM"/>
    </source>
</evidence>
<proteinExistence type="predicted"/>
<dbReference type="Proteomes" id="UP000664882">
    <property type="component" value="Unassembled WGS sequence"/>
</dbReference>
<evidence type="ECO:0000313" key="2">
    <source>
        <dbReference type="Proteomes" id="UP000664882"/>
    </source>
</evidence>
<protein>
    <recommendedName>
        <fullName evidence="3">GNAT family N-acetyltransferase</fullName>
    </recommendedName>
</protein>
<accession>A0ABS3NGT3</accession>
<sequence length="54" mass="6182">MDIRSINWQQTIAVRHQVLWPSKPPAFSQVEHDELGVHFGAFVDDKLVCCIGVY</sequence>
<comment type="caution">
    <text evidence="1">The sequence shown here is derived from an EMBL/GenBank/DDBJ whole genome shotgun (WGS) entry which is preliminary data.</text>
</comment>
<dbReference type="EMBL" id="JAGDFX010000009">
    <property type="protein sequence ID" value="MBO1519799.1"/>
    <property type="molecule type" value="Genomic_DNA"/>
</dbReference>
<dbReference type="Gene3D" id="3.40.630.30">
    <property type="match status" value="1"/>
</dbReference>
<evidence type="ECO:0000313" key="1">
    <source>
        <dbReference type="EMBL" id="MBO1519799.1"/>
    </source>
</evidence>
<dbReference type="RefSeq" id="WP_208005672.1">
    <property type="nucleotide sequence ID" value="NZ_JAGDFX010000009.1"/>
</dbReference>
<keyword evidence="2" id="KW-1185">Reference proteome</keyword>